<reference evidence="2" key="1">
    <citation type="submission" date="2019-03" db="EMBL/GenBank/DDBJ databases">
        <authorList>
            <consortium name="Pathogen Informatics"/>
        </authorList>
    </citation>
    <scope>NUCLEOTIDE SEQUENCE</scope>
    <source>
        <strain evidence="2">5012STDY7626444</strain>
    </source>
</reference>
<protein>
    <submittedName>
        <fullName evidence="2">Protein of uncharacterized function (DUF2829)</fullName>
    </submittedName>
</protein>
<proteinExistence type="predicted"/>
<dbReference type="AlphaFoldDB" id="A0A486R870"/>
<dbReference type="InterPro" id="IPR021361">
    <property type="entry name" value="Tad2-like_dom"/>
</dbReference>
<name>A0A486R870_KLEPN</name>
<feature type="domain" description="Thoeris anti-defense 2-like" evidence="1">
    <location>
        <begin position="92"/>
        <end position="169"/>
    </location>
</feature>
<dbReference type="EMBL" id="CAAHCP010000040">
    <property type="protein sequence ID" value="VGL98014.1"/>
    <property type="molecule type" value="Genomic_DNA"/>
</dbReference>
<dbReference type="Pfam" id="PF11195">
    <property type="entry name" value="Tad2-like"/>
    <property type="match status" value="1"/>
</dbReference>
<evidence type="ECO:0000259" key="1">
    <source>
        <dbReference type="Pfam" id="PF11195"/>
    </source>
</evidence>
<gene>
    <name evidence="2" type="ORF">SAMEA4873646_05357</name>
</gene>
<dbReference type="RefSeq" id="WP_223366914.1">
    <property type="nucleotide sequence ID" value="NZ_BQHA01000070.1"/>
</dbReference>
<sequence length="173" mass="19376">MTKVKLPQYQSIKIVEAAEIAKIEGQTMLLSFRKHVAKVEVDQTYLDKHQPQVGGYFVRYENGYESYSPKGPFESGYLSVETTIHAARVGASFGIAIEMLKDGHRVARKGWNGKGMFLRMVSGKQYDVACGIARDLELAPWIGMKTADGKFVPWLASQTDMLAEDWVIVEMVP</sequence>
<evidence type="ECO:0000313" key="2">
    <source>
        <dbReference type="EMBL" id="VGL98014.1"/>
    </source>
</evidence>
<organism evidence="2">
    <name type="scientific">Klebsiella pneumoniae</name>
    <dbReference type="NCBI Taxonomy" id="573"/>
    <lineage>
        <taxon>Bacteria</taxon>
        <taxon>Pseudomonadati</taxon>
        <taxon>Pseudomonadota</taxon>
        <taxon>Gammaproteobacteria</taxon>
        <taxon>Enterobacterales</taxon>
        <taxon>Enterobacteriaceae</taxon>
        <taxon>Klebsiella/Raoultella group</taxon>
        <taxon>Klebsiella</taxon>
        <taxon>Klebsiella pneumoniae complex</taxon>
    </lineage>
</organism>
<accession>A0A486R870</accession>